<evidence type="ECO:0000256" key="2">
    <source>
        <dbReference type="RuleBase" id="RU000363"/>
    </source>
</evidence>
<name>A0ABZ1H438_STRPH</name>
<dbReference type="EMBL" id="CP109135">
    <property type="protein sequence ID" value="WSD12423.1"/>
    <property type="molecule type" value="Genomic_DNA"/>
</dbReference>
<proteinExistence type="inferred from homology"/>
<evidence type="ECO:0000256" key="3">
    <source>
        <dbReference type="SAM" id="MobiDB-lite"/>
    </source>
</evidence>
<dbReference type="Pfam" id="PF00106">
    <property type="entry name" value="adh_short"/>
    <property type="match status" value="1"/>
</dbReference>
<keyword evidence="5" id="KW-1185">Reference proteome</keyword>
<organism evidence="4 5">
    <name type="scientific">Streptomyces phaeochromogenes</name>
    <dbReference type="NCBI Taxonomy" id="1923"/>
    <lineage>
        <taxon>Bacteria</taxon>
        <taxon>Bacillati</taxon>
        <taxon>Actinomycetota</taxon>
        <taxon>Actinomycetes</taxon>
        <taxon>Kitasatosporales</taxon>
        <taxon>Streptomycetaceae</taxon>
        <taxon>Streptomyces</taxon>
        <taxon>Streptomyces phaeochromogenes group</taxon>
    </lineage>
</organism>
<evidence type="ECO:0000313" key="5">
    <source>
        <dbReference type="Proteomes" id="UP001340816"/>
    </source>
</evidence>
<dbReference type="PRINTS" id="PR00080">
    <property type="entry name" value="SDRFAMILY"/>
</dbReference>
<dbReference type="PANTHER" id="PTHR43157">
    <property type="entry name" value="PHOSPHATIDYLINOSITOL-GLYCAN BIOSYNTHESIS CLASS F PROTEIN-RELATED"/>
    <property type="match status" value="1"/>
</dbReference>
<dbReference type="Gene3D" id="3.40.50.720">
    <property type="entry name" value="NAD(P)-binding Rossmann-like Domain"/>
    <property type="match status" value="1"/>
</dbReference>
<dbReference type="InterPro" id="IPR002347">
    <property type="entry name" value="SDR_fam"/>
</dbReference>
<dbReference type="PANTHER" id="PTHR43157:SF31">
    <property type="entry name" value="PHOSPHATIDYLINOSITOL-GLYCAN BIOSYNTHESIS CLASS F PROTEIN"/>
    <property type="match status" value="1"/>
</dbReference>
<evidence type="ECO:0000313" key="4">
    <source>
        <dbReference type="EMBL" id="WSD12423.1"/>
    </source>
</evidence>
<dbReference type="SUPFAM" id="SSF51735">
    <property type="entry name" value="NAD(P)-binding Rossmann-fold domains"/>
    <property type="match status" value="1"/>
</dbReference>
<reference evidence="4 5" key="1">
    <citation type="submission" date="2022-10" db="EMBL/GenBank/DDBJ databases">
        <title>The complete genomes of actinobacterial strains from the NBC collection.</title>
        <authorList>
            <person name="Joergensen T.S."/>
            <person name="Alvarez Arevalo M."/>
            <person name="Sterndorff E.B."/>
            <person name="Faurdal D."/>
            <person name="Vuksanovic O."/>
            <person name="Mourched A.-S."/>
            <person name="Charusanti P."/>
            <person name="Shaw S."/>
            <person name="Blin K."/>
            <person name="Weber T."/>
        </authorList>
    </citation>
    <scope>NUCLEOTIDE SEQUENCE [LARGE SCALE GENOMIC DNA]</scope>
    <source>
        <strain evidence="4 5">NBC 01752</strain>
    </source>
</reference>
<feature type="compositionally biased region" description="Basic and acidic residues" evidence="3">
    <location>
        <begin position="268"/>
        <end position="287"/>
    </location>
</feature>
<comment type="similarity">
    <text evidence="2">Belongs to the short-chain dehydrogenases/reductases (SDR) family.</text>
</comment>
<gene>
    <name evidence="4" type="ORF">OHB35_03880</name>
</gene>
<feature type="region of interest" description="Disordered" evidence="3">
    <location>
        <begin position="265"/>
        <end position="287"/>
    </location>
</feature>
<dbReference type="CDD" id="cd05327">
    <property type="entry name" value="retinol-DH_like_SDR_c_like"/>
    <property type="match status" value="1"/>
</dbReference>
<protein>
    <submittedName>
        <fullName evidence="4">Oxidoreductase</fullName>
    </submittedName>
</protein>
<dbReference type="Proteomes" id="UP001340816">
    <property type="component" value="Chromosome"/>
</dbReference>
<dbReference type="RefSeq" id="WP_266756572.1">
    <property type="nucleotide sequence ID" value="NZ_CP109135.1"/>
</dbReference>
<sequence>MDQRTAWTPGHIPSQTGRNVVVTGGSSGLGLAIATALARHGAHVVLAVRDAERGARAADQITVGTPTASVEVQLLDLSSLASVREAAREITTRHPTIDLLINNAGVMWTPLTRTSDGFELQMGTNHLAHFALTGLLMPQMLATADSRVVTISSNSHRGGRIAFEDLNSHHAYDRQAAYAQSKLANLLFTYELHRRLTSAGAHTSALAAHPGGASTGLTRNAPAHMRLLNTVLGPLLTHSAERGALPVLRAATDPAALGGEYYGPKGLGEMRGDPRRTDSHARSHDAEAQRRLWVLSEELTGVRYAL</sequence>
<accession>A0ABZ1H438</accession>
<dbReference type="InterPro" id="IPR036291">
    <property type="entry name" value="NAD(P)-bd_dom_sf"/>
</dbReference>
<evidence type="ECO:0000256" key="1">
    <source>
        <dbReference type="ARBA" id="ARBA00023002"/>
    </source>
</evidence>
<dbReference type="PRINTS" id="PR00081">
    <property type="entry name" value="GDHRDH"/>
</dbReference>
<dbReference type="NCBIfam" id="NF004846">
    <property type="entry name" value="PRK06197.1"/>
    <property type="match status" value="1"/>
</dbReference>
<keyword evidence="1" id="KW-0560">Oxidoreductase</keyword>